<dbReference type="Pfam" id="PF03992">
    <property type="entry name" value="ABM"/>
    <property type="match status" value="1"/>
</dbReference>
<dbReference type="STRING" id="67267.GCA_000716675_03983"/>
<dbReference type="SUPFAM" id="SSF54909">
    <property type="entry name" value="Dimeric alpha+beta barrel"/>
    <property type="match status" value="2"/>
</dbReference>
<dbReference type="InterPro" id="IPR011008">
    <property type="entry name" value="Dimeric_a/b-barrel"/>
</dbReference>
<protein>
    <submittedName>
        <fullName evidence="2">Antibiotic biosynthesis monooxygenase</fullName>
    </submittedName>
</protein>
<evidence type="ECO:0000313" key="3">
    <source>
        <dbReference type="Proteomes" id="UP000195880"/>
    </source>
</evidence>
<dbReference type="EMBL" id="CP021748">
    <property type="protein sequence ID" value="ARX82649.1"/>
    <property type="molecule type" value="Genomic_DNA"/>
</dbReference>
<dbReference type="eggNOG" id="ENOG5033XY6">
    <property type="taxonomic scope" value="Bacteria"/>
</dbReference>
<reference evidence="2 3" key="1">
    <citation type="submission" date="2017-05" db="EMBL/GenBank/DDBJ databases">
        <title>Streptomyces alboflavus Genome sequencing and assembly.</title>
        <authorList>
            <person name="Wang Y."/>
            <person name="Du B."/>
            <person name="Ding Y."/>
            <person name="Liu H."/>
            <person name="Hou Q."/>
            <person name="Liu K."/>
            <person name="Wang C."/>
            <person name="Yao L."/>
        </authorList>
    </citation>
    <scope>NUCLEOTIDE SEQUENCE [LARGE SCALE GENOMIC DNA]</scope>
    <source>
        <strain evidence="2 3">MDJK44</strain>
    </source>
</reference>
<dbReference type="Proteomes" id="UP000195880">
    <property type="component" value="Chromosome"/>
</dbReference>
<evidence type="ECO:0000259" key="1">
    <source>
        <dbReference type="Pfam" id="PF03992"/>
    </source>
</evidence>
<dbReference type="KEGG" id="salf:SMD44_02062"/>
<keyword evidence="3" id="KW-1185">Reference proteome</keyword>
<dbReference type="GO" id="GO:0004497">
    <property type="term" value="F:monooxygenase activity"/>
    <property type="evidence" value="ECO:0007669"/>
    <property type="project" value="UniProtKB-KW"/>
</dbReference>
<dbReference type="Gene3D" id="3.30.70.100">
    <property type="match status" value="2"/>
</dbReference>
<keyword evidence="2" id="KW-0503">Monooxygenase</keyword>
<dbReference type="InterPro" id="IPR007138">
    <property type="entry name" value="ABM_dom"/>
</dbReference>
<accession>A0A1Z1W8E2</accession>
<sequence length="269" mass="30009">MERRGRTHRTNTAYTVTDLRVRGRTDGRARPPNVETAMTRRALAHPDPTRSDIGLTFFSTWNVGTPERQRAAVAAIVHAWESRPWPHEGLLGYHVYAGEDGATLMHHSQWRDEESYQDFFANGRDARNDEIDAAVPGIERVGLIKTRLYRSVTPGAGGPAPEAFVTVHVDFEGPDADRQRRWVDTVLAALGTGAVPGLASAHFHLSTDGTQIVNYAEWETAADHQRALEAPGDGVGTLSEEWRRVREFPGTLERGQVRRWRREFGVVPG</sequence>
<gene>
    <name evidence="2" type="ORF">SMD44_02062</name>
</gene>
<dbReference type="AlphaFoldDB" id="A0A1Z1W8E2"/>
<organism evidence="2 3">
    <name type="scientific">Streptomyces alboflavus</name>
    <dbReference type="NCBI Taxonomy" id="67267"/>
    <lineage>
        <taxon>Bacteria</taxon>
        <taxon>Bacillati</taxon>
        <taxon>Actinomycetota</taxon>
        <taxon>Actinomycetes</taxon>
        <taxon>Kitasatosporales</taxon>
        <taxon>Streptomycetaceae</taxon>
        <taxon>Streptomyces</taxon>
    </lineage>
</organism>
<feature type="domain" description="ABM" evidence="1">
    <location>
        <begin position="165"/>
        <end position="231"/>
    </location>
</feature>
<keyword evidence="2" id="KW-0560">Oxidoreductase</keyword>
<proteinExistence type="predicted"/>
<name>A0A1Z1W8E2_9ACTN</name>
<evidence type="ECO:0000313" key="2">
    <source>
        <dbReference type="EMBL" id="ARX82649.1"/>
    </source>
</evidence>